<protein>
    <submittedName>
        <fullName evidence="9">C40 family peptidase</fullName>
    </submittedName>
</protein>
<keyword evidence="4" id="KW-0788">Thiol protease</keyword>
<dbReference type="InterPro" id="IPR038765">
    <property type="entry name" value="Papain-like_cys_pep_sf"/>
</dbReference>
<name>A0ABV4VAP0_9BACL</name>
<keyword evidence="10" id="KW-1185">Reference proteome</keyword>
<dbReference type="Pfam" id="PF08239">
    <property type="entry name" value="SH3_3"/>
    <property type="match status" value="1"/>
</dbReference>
<evidence type="ECO:0000259" key="7">
    <source>
        <dbReference type="PROSITE" id="PS51781"/>
    </source>
</evidence>
<dbReference type="PROSITE" id="PS51935">
    <property type="entry name" value="NLPC_P60"/>
    <property type="match status" value="1"/>
</dbReference>
<evidence type="ECO:0000256" key="5">
    <source>
        <dbReference type="SAM" id="MobiDB-lite"/>
    </source>
</evidence>
<evidence type="ECO:0000259" key="8">
    <source>
        <dbReference type="PROSITE" id="PS51935"/>
    </source>
</evidence>
<dbReference type="PROSITE" id="PS51781">
    <property type="entry name" value="SH3B"/>
    <property type="match status" value="1"/>
</dbReference>
<keyword evidence="3" id="KW-0378">Hydrolase</keyword>
<dbReference type="Pfam" id="PF00877">
    <property type="entry name" value="NLPC_P60"/>
    <property type="match status" value="1"/>
</dbReference>
<feature type="compositionally biased region" description="Low complexity" evidence="5">
    <location>
        <begin position="100"/>
        <end position="132"/>
    </location>
</feature>
<dbReference type="PANTHER" id="PTHR47053:SF1">
    <property type="entry name" value="MUREIN DD-ENDOPEPTIDASE MEPH-RELATED"/>
    <property type="match status" value="1"/>
</dbReference>
<dbReference type="Gene3D" id="3.90.1720.10">
    <property type="entry name" value="endopeptidase domain like (from Nostoc punctiforme)"/>
    <property type="match status" value="1"/>
</dbReference>
<dbReference type="SUPFAM" id="SSF50044">
    <property type="entry name" value="SH3-domain"/>
    <property type="match status" value="1"/>
</dbReference>
<proteinExistence type="inferred from homology"/>
<dbReference type="InterPro" id="IPR036028">
    <property type="entry name" value="SH3-like_dom_sf"/>
</dbReference>
<dbReference type="EMBL" id="JBHDLN010000024">
    <property type="protein sequence ID" value="MFB0846708.1"/>
    <property type="molecule type" value="Genomic_DNA"/>
</dbReference>
<feature type="chain" id="PRO_5046908779" evidence="6">
    <location>
        <begin position="23"/>
        <end position="277"/>
    </location>
</feature>
<dbReference type="InterPro" id="IPR003646">
    <property type="entry name" value="SH3-like_bac-type"/>
</dbReference>
<dbReference type="Gene3D" id="2.30.30.40">
    <property type="entry name" value="SH3 Domains"/>
    <property type="match status" value="1"/>
</dbReference>
<dbReference type="InterPro" id="IPR051202">
    <property type="entry name" value="Peptidase_C40"/>
</dbReference>
<dbReference type="InterPro" id="IPR000064">
    <property type="entry name" value="NLP_P60_dom"/>
</dbReference>
<dbReference type="Proteomes" id="UP001575622">
    <property type="component" value="Unassembled WGS sequence"/>
</dbReference>
<comment type="caution">
    <text evidence="9">The sequence shown here is derived from an EMBL/GenBank/DDBJ whole genome shotgun (WGS) entry which is preliminary data.</text>
</comment>
<accession>A0ABV4VAP0</accession>
<reference evidence="9 10" key="1">
    <citation type="submission" date="2024-09" db="EMBL/GenBank/DDBJ databases">
        <authorList>
            <person name="Makale K.P.P."/>
            <person name="Makhzoum A."/>
            <person name="Rantong G."/>
            <person name="Rahube T.O."/>
        </authorList>
    </citation>
    <scope>NUCLEOTIDE SEQUENCE [LARGE SCALE GENOMIC DNA]</scope>
    <source>
        <strain evidence="9 10">KM_D13</strain>
    </source>
</reference>
<dbReference type="RefSeq" id="WP_373956646.1">
    <property type="nucleotide sequence ID" value="NZ_JBHDLN010000024.1"/>
</dbReference>
<comment type="similarity">
    <text evidence="1">Belongs to the peptidase C40 family.</text>
</comment>
<evidence type="ECO:0000256" key="1">
    <source>
        <dbReference type="ARBA" id="ARBA00007074"/>
    </source>
</evidence>
<evidence type="ECO:0000256" key="4">
    <source>
        <dbReference type="ARBA" id="ARBA00022807"/>
    </source>
</evidence>
<evidence type="ECO:0000313" key="10">
    <source>
        <dbReference type="Proteomes" id="UP001575622"/>
    </source>
</evidence>
<feature type="region of interest" description="Disordered" evidence="5">
    <location>
        <begin position="91"/>
        <end position="132"/>
    </location>
</feature>
<keyword evidence="6" id="KW-0732">Signal</keyword>
<evidence type="ECO:0000256" key="3">
    <source>
        <dbReference type="ARBA" id="ARBA00022801"/>
    </source>
</evidence>
<gene>
    <name evidence="9" type="ORF">ACEU3E_31450</name>
</gene>
<dbReference type="PANTHER" id="PTHR47053">
    <property type="entry name" value="MUREIN DD-ENDOPEPTIDASE MEPH-RELATED"/>
    <property type="match status" value="1"/>
</dbReference>
<keyword evidence="2" id="KW-0645">Protease</keyword>
<evidence type="ECO:0000256" key="2">
    <source>
        <dbReference type="ARBA" id="ARBA00022670"/>
    </source>
</evidence>
<dbReference type="SMART" id="SM00287">
    <property type="entry name" value="SH3b"/>
    <property type="match status" value="1"/>
</dbReference>
<evidence type="ECO:0000313" key="9">
    <source>
        <dbReference type="EMBL" id="MFB0846708.1"/>
    </source>
</evidence>
<evidence type="ECO:0000256" key="6">
    <source>
        <dbReference type="SAM" id="SignalP"/>
    </source>
</evidence>
<dbReference type="SUPFAM" id="SSF54001">
    <property type="entry name" value="Cysteine proteinases"/>
    <property type="match status" value="1"/>
</dbReference>
<feature type="signal peptide" evidence="6">
    <location>
        <begin position="1"/>
        <end position="22"/>
    </location>
</feature>
<feature type="domain" description="SH3b" evidence="7">
    <location>
        <begin position="29"/>
        <end position="94"/>
    </location>
</feature>
<feature type="domain" description="NlpC/P60" evidence="8">
    <location>
        <begin position="132"/>
        <end position="276"/>
    </location>
</feature>
<organism evidence="9 10">
    <name type="scientific">Paenibacillus oleatilyticus</name>
    <dbReference type="NCBI Taxonomy" id="2594886"/>
    <lineage>
        <taxon>Bacteria</taxon>
        <taxon>Bacillati</taxon>
        <taxon>Bacillota</taxon>
        <taxon>Bacilli</taxon>
        <taxon>Bacillales</taxon>
        <taxon>Paenibacillaceae</taxon>
        <taxon>Paenibacillus</taxon>
    </lineage>
</organism>
<sequence length="277" mass="29176">MKKQLTALLLATTVTFSVGALTAEQALAASNATIVSGVNFRKAPNTGSATYGLLKTGEKVDILDKVNNYWYKVRDDQGRVGYISTSSKYVRTDGSGGSSSNGSGTSNGGSTSNTGGSSNSGSTSKPSTGNSSELVNKVIAAGKKYMGTPYEFGSSRSNTNTFDCSDFTRQAFKEGAGITLPSDSRGQASYVKSLGGTTTDWHNLKPGDLMFFMDYKGTKASAYPSNKSNQRISHVGIYLGDGKILHTFSKASGGVRIDSIAGKHWEHRFVFGGSALK</sequence>